<dbReference type="GO" id="GO:0000155">
    <property type="term" value="F:phosphorelay sensor kinase activity"/>
    <property type="evidence" value="ECO:0007669"/>
    <property type="project" value="InterPro"/>
</dbReference>
<keyword evidence="1" id="KW-1133">Transmembrane helix</keyword>
<proteinExistence type="predicted"/>
<protein>
    <recommendedName>
        <fullName evidence="2">Signal transduction histidine kinase internal region domain-containing protein</fullName>
    </recommendedName>
</protein>
<comment type="caution">
    <text evidence="3">The sequence shown here is derived from an EMBL/GenBank/DDBJ whole genome shotgun (WGS) entry which is preliminary data.</text>
</comment>
<gene>
    <name evidence="3" type="ORF">DZC73_23360</name>
</gene>
<sequence length="363" mass="39928">MSAPSTDDFPLPPALRWLGYAAFWLAVGLILALAELQHYLRSGGLHPWEPFLWELSSTASTALLTLAIFGWHRRLFDGDHGVPARIAGHLAAAVLYVLAHSALMYTMRAVVYASVDVAYHPGHWLYILGYEGAKDLVSYVLIVAVCHGVLLVLRDRRQRADVARLNAELAAARIARLQEQIQPHFLFNTLNLVSSVMYEDVERADRILSELAELLRLSLEAGRSPQHSLREEMRLVAPFLSIMRQRFSGRLDAQVQISEEALRCEIPSLLLMAPIENAAKHGVAQTDQPVQLRIAAQVEAGVLSLSVSDSAGQVSRDSRPGGIGLSNTRERLVALHGDAASVSLAREDEATVFRIRMPAKVAA</sequence>
<dbReference type="Proteomes" id="UP000267464">
    <property type="component" value="Unassembled WGS sequence"/>
</dbReference>
<evidence type="ECO:0000313" key="4">
    <source>
        <dbReference type="Proteomes" id="UP000267464"/>
    </source>
</evidence>
<organism evidence="3 4">
    <name type="scientific">Piscinibacter terrae</name>
    <dbReference type="NCBI Taxonomy" id="2496871"/>
    <lineage>
        <taxon>Bacteria</taxon>
        <taxon>Pseudomonadati</taxon>
        <taxon>Pseudomonadota</taxon>
        <taxon>Betaproteobacteria</taxon>
        <taxon>Burkholderiales</taxon>
        <taxon>Sphaerotilaceae</taxon>
        <taxon>Piscinibacter</taxon>
    </lineage>
</organism>
<feature type="transmembrane region" description="Helical" evidence="1">
    <location>
        <begin position="20"/>
        <end position="40"/>
    </location>
</feature>
<dbReference type="PANTHER" id="PTHR34220:SF9">
    <property type="entry name" value="SIGNAL TRANSDUCTION HISTIDINE KINASE INTERNAL REGION DOMAIN-CONTAINING PROTEIN"/>
    <property type="match status" value="1"/>
</dbReference>
<evidence type="ECO:0000256" key="1">
    <source>
        <dbReference type="SAM" id="Phobius"/>
    </source>
</evidence>
<feature type="transmembrane region" description="Helical" evidence="1">
    <location>
        <begin position="84"/>
        <end position="103"/>
    </location>
</feature>
<dbReference type="InterPro" id="IPR010559">
    <property type="entry name" value="Sig_transdc_His_kin_internal"/>
</dbReference>
<dbReference type="OrthoDB" id="2514702at2"/>
<keyword evidence="1" id="KW-0472">Membrane</keyword>
<dbReference type="PANTHER" id="PTHR34220">
    <property type="entry name" value="SENSOR HISTIDINE KINASE YPDA"/>
    <property type="match status" value="1"/>
</dbReference>
<reference evidence="3 4" key="2">
    <citation type="submission" date="2018-12" db="EMBL/GenBank/DDBJ databases">
        <title>Rhizobacter gummiphilus sp. nov., a rubber-degrading bacterium isolated from the soil of a botanical garden in Japan.</title>
        <authorList>
            <person name="Shunsuke S.S."/>
        </authorList>
    </citation>
    <scope>NUCLEOTIDE SEQUENCE [LARGE SCALE GENOMIC DNA]</scope>
    <source>
        <strain evidence="3 4">S-16</strain>
    </source>
</reference>
<dbReference type="Gene3D" id="3.30.565.10">
    <property type="entry name" value="Histidine kinase-like ATPase, C-terminal domain"/>
    <property type="match status" value="1"/>
</dbReference>
<dbReference type="SUPFAM" id="SSF55874">
    <property type="entry name" value="ATPase domain of HSP90 chaperone/DNA topoisomerase II/histidine kinase"/>
    <property type="match status" value="1"/>
</dbReference>
<feature type="transmembrane region" description="Helical" evidence="1">
    <location>
        <begin position="52"/>
        <end position="72"/>
    </location>
</feature>
<name>A0A3N7JMU7_9BURK</name>
<dbReference type="EMBL" id="QUSW01000007">
    <property type="protein sequence ID" value="RQP22559.1"/>
    <property type="molecule type" value="Genomic_DNA"/>
</dbReference>
<dbReference type="Pfam" id="PF06580">
    <property type="entry name" value="His_kinase"/>
    <property type="match status" value="1"/>
</dbReference>
<dbReference type="RefSeq" id="WP_124542783.1">
    <property type="nucleotide sequence ID" value="NZ_QUSW01000007.1"/>
</dbReference>
<feature type="transmembrane region" description="Helical" evidence="1">
    <location>
        <begin position="136"/>
        <end position="153"/>
    </location>
</feature>
<dbReference type="InterPro" id="IPR050640">
    <property type="entry name" value="Bact_2-comp_sensor_kinase"/>
</dbReference>
<evidence type="ECO:0000259" key="2">
    <source>
        <dbReference type="Pfam" id="PF06580"/>
    </source>
</evidence>
<reference evidence="3 4" key="1">
    <citation type="submission" date="2018-08" db="EMBL/GenBank/DDBJ databases">
        <authorList>
            <person name="Khan S.A."/>
            <person name="Jeon C.O."/>
            <person name="Chun B.H."/>
            <person name="Jeong S.E."/>
        </authorList>
    </citation>
    <scope>NUCLEOTIDE SEQUENCE [LARGE SCALE GENOMIC DNA]</scope>
    <source>
        <strain evidence="3 4">S-16</strain>
    </source>
</reference>
<evidence type="ECO:0000313" key="3">
    <source>
        <dbReference type="EMBL" id="RQP22559.1"/>
    </source>
</evidence>
<dbReference type="InterPro" id="IPR036890">
    <property type="entry name" value="HATPase_C_sf"/>
</dbReference>
<dbReference type="AlphaFoldDB" id="A0A3N7JMU7"/>
<dbReference type="GO" id="GO:0016020">
    <property type="term" value="C:membrane"/>
    <property type="evidence" value="ECO:0007669"/>
    <property type="project" value="InterPro"/>
</dbReference>
<keyword evidence="1" id="KW-0812">Transmembrane</keyword>
<keyword evidence="4" id="KW-1185">Reference proteome</keyword>
<accession>A0A3N7JMU7</accession>
<feature type="domain" description="Signal transduction histidine kinase internal region" evidence="2">
    <location>
        <begin position="172"/>
        <end position="251"/>
    </location>
</feature>